<dbReference type="PANTHER" id="PTHR24305:SF232">
    <property type="entry name" value="P450, PUTATIVE (EUROFUNG)-RELATED"/>
    <property type="match status" value="1"/>
</dbReference>
<evidence type="ECO:0000256" key="4">
    <source>
        <dbReference type="ARBA" id="ARBA00023004"/>
    </source>
</evidence>
<evidence type="ECO:0000256" key="2">
    <source>
        <dbReference type="ARBA" id="ARBA00010617"/>
    </source>
</evidence>
<dbReference type="GO" id="GO:0004497">
    <property type="term" value="F:monooxygenase activity"/>
    <property type="evidence" value="ECO:0007669"/>
    <property type="project" value="UniProtKB-KW"/>
</dbReference>
<dbReference type="InterPro" id="IPR017972">
    <property type="entry name" value="Cyt_P450_CS"/>
</dbReference>
<evidence type="ECO:0000313" key="8">
    <source>
        <dbReference type="EMBL" id="KAF2828332.1"/>
    </source>
</evidence>
<feature type="signal peptide" evidence="7">
    <location>
        <begin position="1"/>
        <end position="16"/>
    </location>
</feature>
<dbReference type="InterPro" id="IPR050121">
    <property type="entry name" value="Cytochrome_P450_monoxygenase"/>
</dbReference>
<feature type="chain" id="PRO_5025615320" evidence="7">
    <location>
        <begin position="17"/>
        <end position="501"/>
    </location>
</feature>
<keyword evidence="3 5" id="KW-0479">Metal-binding</keyword>
<dbReference type="GO" id="GO:0020037">
    <property type="term" value="F:heme binding"/>
    <property type="evidence" value="ECO:0007669"/>
    <property type="project" value="InterPro"/>
</dbReference>
<keyword evidence="5 6" id="KW-0349">Heme</keyword>
<dbReference type="Proteomes" id="UP000799424">
    <property type="component" value="Unassembled WGS sequence"/>
</dbReference>
<organism evidence="8 9">
    <name type="scientific">Ophiobolus disseminans</name>
    <dbReference type="NCBI Taxonomy" id="1469910"/>
    <lineage>
        <taxon>Eukaryota</taxon>
        <taxon>Fungi</taxon>
        <taxon>Dikarya</taxon>
        <taxon>Ascomycota</taxon>
        <taxon>Pezizomycotina</taxon>
        <taxon>Dothideomycetes</taxon>
        <taxon>Pleosporomycetidae</taxon>
        <taxon>Pleosporales</taxon>
        <taxon>Pleosporineae</taxon>
        <taxon>Phaeosphaeriaceae</taxon>
        <taxon>Ophiobolus</taxon>
    </lineage>
</organism>
<keyword evidence="7" id="KW-0732">Signal</keyword>
<dbReference type="InterPro" id="IPR002403">
    <property type="entry name" value="Cyt_P450_E_grp-IV"/>
</dbReference>
<dbReference type="Gene3D" id="1.10.630.10">
    <property type="entry name" value="Cytochrome P450"/>
    <property type="match status" value="1"/>
</dbReference>
<dbReference type="InterPro" id="IPR036396">
    <property type="entry name" value="Cyt_P450_sf"/>
</dbReference>
<feature type="binding site" description="axial binding residue" evidence="5">
    <location>
        <position position="449"/>
    </location>
    <ligand>
        <name>heme</name>
        <dbReference type="ChEBI" id="CHEBI:30413"/>
    </ligand>
    <ligandPart>
        <name>Fe</name>
        <dbReference type="ChEBI" id="CHEBI:18248"/>
    </ligandPart>
</feature>
<gene>
    <name evidence="8" type="ORF">CC86DRAFT_288425</name>
</gene>
<evidence type="ECO:0000256" key="7">
    <source>
        <dbReference type="SAM" id="SignalP"/>
    </source>
</evidence>
<dbReference type="SUPFAM" id="SSF48264">
    <property type="entry name" value="Cytochrome P450"/>
    <property type="match status" value="1"/>
</dbReference>
<evidence type="ECO:0000313" key="9">
    <source>
        <dbReference type="Proteomes" id="UP000799424"/>
    </source>
</evidence>
<evidence type="ECO:0000256" key="3">
    <source>
        <dbReference type="ARBA" id="ARBA00022723"/>
    </source>
</evidence>
<evidence type="ECO:0000256" key="5">
    <source>
        <dbReference type="PIRSR" id="PIRSR602403-1"/>
    </source>
</evidence>
<proteinExistence type="inferred from homology"/>
<dbReference type="PRINTS" id="PR00465">
    <property type="entry name" value="EP450IV"/>
</dbReference>
<keyword evidence="6" id="KW-0503">Monooxygenase</keyword>
<dbReference type="Pfam" id="PF00067">
    <property type="entry name" value="p450"/>
    <property type="match status" value="1"/>
</dbReference>
<dbReference type="PANTHER" id="PTHR24305">
    <property type="entry name" value="CYTOCHROME P450"/>
    <property type="match status" value="1"/>
</dbReference>
<dbReference type="AlphaFoldDB" id="A0A6A7A4U8"/>
<evidence type="ECO:0000256" key="1">
    <source>
        <dbReference type="ARBA" id="ARBA00001971"/>
    </source>
</evidence>
<protein>
    <submittedName>
        <fullName evidence="8">Cytochrome P450</fullName>
    </submittedName>
</protein>
<dbReference type="GO" id="GO:0005506">
    <property type="term" value="F:iron ion binding"/>
    <property type="evidence" value="ECO:0007669"/>
    <property type="project" value="InterPro"/>
</dbReference>
<dbReference type="InterPro" id="IPR001128">
    <property type="entry name" value="Cyt_P450"/>
</dbReference>
<dbReference type="PROSITE" id="PS00086">
    <property type="entry name" value="CYTOCHROME_P450"/>
    <property type="match status" value="1"/>
</dbReference>
<name>A0A6A7A4U8_9PLEO</name>
<dbReference type="GO" id="GO:0016705">
    <property type="term" value="F:oxidoreductase activity, acting on paired donors, with incorporation or reduction of molecular oxygen"/>
    <property type="evidence" value="ECO:0007669"/>
    <property type="project" value="InterPro"/>
</dbReference>
<dbReference type="OrthoDB" id="3934656at2759"/>
<keyword evidence="4 5" id="KW-0408">Iron</keyword>
<keyword evidence="9" id="KW-1185">Reference proteome</keyword>
<keyword evidence="6" id="KW-0560">Oxidoreductase</keyword>
<dbReference type="PROSITE" id="PS51257">
    <property type="entry name" value="PROKAR_LIPOPROTEIN"/>
    <property type="match status" value="1"/>
</dbReference>
<sequence length="501" mass="56981">MLRILLFLVVVFGASCCFVIRTRQKDTIPGPLLARITTYYRVWLLIAGDAPSKYASLHKRFGPVVRTGPNHVSISDSKYIPIAYDAKHVFRKGRFYDVFRPLYRGKPMDTVFTTSDPALNKSLKRSLVTHMLSRPQLYAKEVDESVDMFIQQMQAMEGESIDISSWPFYWAFDMTYTLVFGGSFGFMANRCDFNGMVHSFKTILRSTAVLGQVPQWCPTTLANDRFMTWCRSFSSFPDPTIKLLNAGSSPNTLRRVSEHTLNAHDCGQSLLCRVLANRTLNEDSPEYLEVVNVLFEGYLAAAGEVAVSLTSIIYSLLGDPRVMQTLAQSIRSKDMKVTPYLFVHAQLRSAELSNVLPSTAVIKESLRMHTSNSPPMERVVPHGGLAVNEHLLPEGTVVGIPQYVAHRDQNVYGLDADDFRPERWLEADESALRAMEQNFMTFGKGCRGCVGRELAMMEMRAFVMKVLDVYDIEWASETVRPRVANYWMMEYFDFYVRFKPR</sequence>
<reference evidence="8" key="1">
    <citation type="journal article" date="2020" name="Stud. Mycol.">
        <title>101 Dothideomycetes genomes: a test case for predicting lifestyles and emergence of pathogens.</title>
        <authorList>
            <person name="Haridas S."/>
            <person name="Albert R."/>
            <person name="Binder M."/>
            <person name="Bloem J."/>
            <person name="Labutti K."/>
            <person name="Salamov A."/>
            <person name="Andreopoulos B."/>
            <person name="Baker S."/>
            <person name="Barry K."/>
            <person name="Bills G."/>
            <person name="Bluhm B."/>
            <person name="Cannon C."/>
            <person name="Castanera R."/>
            <person name="Culley D."/>
            <person name="Daum C."/>
            <person name="Ezra D."/>
            <person name="Gonzalez J."/>
            <person name="Henrissat B."/>
            <person name="Kuo A."/>
            <person name="Liang C."/>
            <person name="Lipzen A."/>
            <person name="Lutzoni F."/>
            <person name="Magnuson J."/>
            <person name="Mondo S."/>
            <person name="Nolan M."/>
            <person name="Ohm R."/>
            <person name="Pangilinan J."/>
            <person name="Park H.-J."/>
            <person name="Ramirez L."/>
            <person name="Alfaro M."/>
            <person name="Sun H."/>
            <person name="Tritt A."/>
            <person name="Yoshinaga Y."/>
            <person name="Zwiers L.-H."/>
            <person name="Turgeon B."/>
            <person name="Goodwin S."/>
            <person name="Spatafora J."/>
            <person name="Crous P."/>
            <person name="Grigoriev I."/>
        </authorList>
    </citation>
    <scope>NUCLEOTIDE SEQUENCE</scope>
    <source>
        <strain evidence="8">CBS 113818</strain>
    </source>
</reference>
<dbReference type="EMBL" id="MU006222">
    <property type="protein sequence ID" value="KAF2828332.1"/>
    <property type="molecule type" value="Genomic_DNA"/>
</dbReference>
<comment type="similarity">
    <text evidence="2 6">Belongs to the cytochrome P450 family.</text>
</comment>
<comment type="cofactor">
    <cofactor evidence="1 5">
        <name>heme</name>
        <dbReference type="ChEBI" id="CHEBI:30413"/>
    </cofactor>
</comment>
<accession>A0A6A7A4U8</accession>
<evidence type="ECO:0000256" key="6">
    <source>
        <dbReference type="RuleBase" id="RU000461"/>
    </source>
</evidence>